<reference evidence="1 2" key="1">
    <citation type="submission" date="2021-01" db="EMBL/GenBank/DDBJ databases">
        <title>Genomic Encyclopedia of Type Strains, Phase IV (KMG-IV): sequencing the most valuable type-strain genomes for metagenomic binning, comparative biology and taxonomic classification.</title>
        <authorList>
            <person name="Goeker M."/>
        </authorList>
    </citation>
    <scope>NUCLEOTIDE SEQUENCE [LARGE SCALE GENOMIC DNA]</scope>
    <source>
        <strain evidence="1 2">DSM 25890</strain>
    </source>
</reference>
<organism evidence="1 2">
    <name type="scientific">Alkaliphilus hydrothermalis</name>
    <dbReference type="NCBI Taxonomy" id="1482730"/>
    <lineage>
        <taxon>Bacteria</taxon>
        <taxon>Bacillati</taxon>
        <taxon>Bacillota</taxon>
        <taxon>Clostridia</taxon>
        <taxon>Peptostreptococcales</taxon>
        <taxon>Natronincolaceae</taxon>
        <taxon>Alkaliphilus</taxon>
    </lineage>
</organism>
<dbReference type="RefSeq" id="WP_204400668.1">
    <property type="nucleotide sequence ID" value="NZ_JAFBEE010000004.1"/>
</dbReference>
<name>A0ABS2NN73_9FIRM</name>
<dbReference type="EMBL" id="JAFBEE010000004">
    <property type="protein sequence ID" value="MBM7614401.1"/>
    <property type="molecule type" value="Genomic_DNA"/>
</dbReference>
<evidence type="ECO:0000313" key="1">
    <source>
        <dbReference type="EMBL" id="MBM7614401.1"/>
    </source>
</evidence>
<sequence>MQVTIHDSLETALEYWIKYSTVYQNNNESKEEIRSKRLEIKHLLDKKGVTEVEIYGIQGSTYTLRYKYRGNKIFTTLEVQ</sequence>
<keyword evidence="2" id="KW-1185">Reference proteome</keyword>
<proteinExistence type="predicted"/>
<gene>
    <name evidence="1" type="ORF">JOC73_000912</name>
</gene>
<comment type="caution">
    <text evidence="1">The sequence shown here is derived from an EMBL/GenBank/DDBJ whole genome shotgun (WGS) entry which is preliminary data.</text>
</comment>
<evidence type="ECO:0000313" key="2">
    <source>
        <dbReference type="Proteomes" id="UP001314796"/>
    </source>
</evidence>
<dbReference type="Proteomes" id="UP001314796">
    <property type="component" value="Unassembled WGS sequence"/>
</dbReference>
<protein>
    <submittedName>
        <fullName evidence="1">Uncharacterized protein</fullName>
    </submittedName>
</protein>
<accession>A0ABS2NN73</accession>